<name>A0ACC2SBI7_9FUNG</name>
<evidence type="ECO:0000313" key="2">
    <source>
        <dbReference type="Proteomes" id="UP001165960"/>
    </source>
</evidence>
<dbReference type="Proteomes" id="UP001165960">
    <property type="component" value="Unassembled WGS sequence"/>
</dbReference>
<evidence type="ECO:0000313" key="1">
    <source>
        <dbReference type="EMBL" id="KAJ9059621.1"/>
    </source>
</evidence>
<proteinExistence type="predicted"/>
<accession>A0ACC2SBI7</accession>
<comment type="caution">
    <text evidence="1">The sequence shown here is derived from an EMBL/GenBank/DDBJ whole genome shotgun (WGS) entry which is preliminary data.</text>
</comment>
<gene>
    <name evidence="1" type="ORF">DSO57_1000579</name>
</gene>
<dbReference type="EMBL" id="QTSX02005681">
    <property type="protein sequence ID" value="KAJ9059621.1"/>
    <property type="molecule type" value="Genomic_DNA"/>
</dbReference>
<feature type="non-terminal residue" evidence="1">
    <location>
        <position position="73"/>
    </location>
</feature>
<organism evidence="1 2">
    <name type="scientific">Entomophthora muscae</name>
    <dbReference type="NCBI Taxonomy" id="34485"/>
    <lineage>
        <taxon>Eukaryota</taxon>
        <taxon>Fungi</taxon>
        <taxon>Fungi incertae sedis</taxon>
        <taxon>Zoopagomycota</taxon>
        <taxon>Entomophthoromycotina</taxon>
        <taxon>Entomophthoromycetes</taxon>
        <taxon>Entomophthorales</taxon>
        <taxon>Entomophthoraceae</taxon>
        <taxon>Entomophthora</taxon>
    </lineage>
</organism>
<keyword evidence="2" id="KW-1185">Reference proteome</keyword>
<reference evidence="1" key="1">
    <citation type="submission" date="2022-04" db="EMBL/GenBank/DDBJ databases">
        <title>Genome of the entomopathogenic fungus Entomophthora muscae.</title>
        <authorList>
            <person name="Elya C."/>
            <person name="Lovett B.R."/>
            <person name="Lee E."/>
            <person name="Macias A.M."/>
            <person name="Hajek A.E."/>
            <person name="De Bivort B.L."/>
            <person name="Kasson M.T."/>
            <person name="De Fine Licht H.H."/>
            <person name="Stajich J.E."/>
        </authorList>
    </citation>
    <scope>NUCLEOTIDE SEQUENCE</scope>
    <source>
        <strain evidence="1">Berkeley</strain>
    </source>
</reference>
<sequence length="73" mass="7650">MVLTTGAVNPLIIPFASMFSGPLPPPIQEPSSPEIASPPVVIHMGAVLQARVDLASNKENMLKSDNVWLAGDA</sequence>
<protein>
    <submittedName>
        <fullName evidence="1">Uncharacterized protein</fullName>
    </submittedName>
</protein>